<dbReference type="Pfam" id="PF00169">
    <property type="entry name" value="PH"/>
    <property type="match status" value="1"/>
</dbReference>
<name>A0A7S4ACX8_9STRA</name>
<sequence length="552" mass="60742">MDAAIVATVDNNNVVDNININSAISYNTDAQSVQSGATQPHSPARTAVTPLSLSPASHSKNTNQIPEKTMGTMEAIPQYRSQQQKQQGDLLLGTILDQQQQQEALNHSYQQNRQRSNPASEDDQTEPSSSTNTRENNTTIIANNNGYTRSDINTGATSTFGRLVKSAAKVSSIRFDLIRSDPTCLVGLGWVDLNAFVCLLLQNITKHKVRFGSVLLTGFRCLSSFVLNSQSINGRNPATNTDRKESADEEGVLEGVLIYGYLQKLNRNGKWQTRWFETDGECLTYFKSSKRMKLLASLDLAKVGSITINKEDDNGCGFTINIAKRPYHLRADSKTAMNDWVITLNRVKEARMQEGNVKLVMPKDFKKNQPPIDLLDDQNFVTPRVVVVANRQRTHAVEDDFHSWEAIAAMDEFMPYKGSESCQNSTGNTSVARWQKPKTSMTHLATKVLRWARSLRQYHCSADAENQVIVLHNNLSAEPSTIAATKSASTNQSPKNAANAVPTADLLDTGGPDSMNNPSVLPKGNQNSDNGGGLQSTIVDDDDDENAARFLS</sequence>
<accession>A0A7S4ACX8</accession>
<feature type="compositionally biased region" description="Polar residues" evidence="1">
    <location>
        <begin position="49"/>
        <end position="66"/>
    </location>
</feature>
<dbReference type="InterPro" id="IPR011993">
    <property type="entry name" value="PH-like_dom_sf"/>
</dbReference>
<dbReference type="EMBL" id="HBIX01005391">
    <property type="protein sequence ID" value="CAE0711544.1"/>
    <property type="molecule type" value="Transcribed_RNA"/>
</dbReference>
<dbReference type="GO" id="GO:0005737">
    <property type="term" value="C:cytoplasm"/>
    <property type="evidence" value="ECO:0007669"/>
    <property type="project" value="TreeGrafter"/>
</dbReference>
<protein>
    <recommendedName>
        <fullName evidence="2">PH domain-containing protein</fullName>
    </recommendedName>
</protein>
<dbReference type="PANTHER" id="PTHR45899:SF2">
    <property type="entry name" value="RHO GTPASE ACTIVATING PROTEIN AT 15B, ISOFORM C"/>
    <property type="match status" value="1"/>
</dbReference>
<proteinExistence type="predicted"/>
<feature type="region of interest" description="Disordered" evidence="1">
    <location>
        <begin position="31"/>
        <end position="66"/>
    </location>
</feature>
<feature type="compositionally biased region" description="Polar residues" evidence="1">
    <location>
        <begin position="483"/>
        <end position="496"/>
    </location>
</feature>
<dbReference type="InterPro" id="IPR052227">
    <property type="entry name" value="Arf-Rho-GAP_ANK-PH_domain"/>
</dbReference>
<feature type="compositionally biased region" description="Polar residues" evidence="1">
    <location>
        <begin position="31"/>
        <end position="41"/>
    </location>
</feature>
<feature type="compositionally biased region" description="Polar residues" evidence="1">
    <location>
        <begin position="105"/>
        <end position="119"/>
    </location>
</feature>
<dbReference type="Gene3D" id="2.30.29.30">
    <property type="entry name" value="Pleckstrin-homology domain (PH domain)/Phosphotyrosine-binding domain (PTB)"/>
    <property type="match status" value="1"/>
</dbReference>
<dbReference type="SMART" id="SM00233">
    <property type="entry name" value="PH"/>
    <property type="match status" value="1"/>
</dbReference>
<reference evidence="3" key="1">
    <citation type="submission" date="2021-01" db="EMBL/GenBank/DDBJ databases">
        <authorList>
            <person name="Corre E."/>
            <person name="Pelletier E."/>
            <person name="Niang G."/>
            <person name="Scheremetjew M."/>
            <person name="Finn R."/>
            <person name="Kale V."/>
            <person name="Holt S."/>
            <person name="Cochrane G."/>
            <person name="Meng A."/>
            <person name="Brown T."/>
            <person name="Cohen L."/>
        </authorList>
    </citation>
    <scope>NUCLEOTIDE SEQUENCE</scope>
    <source>
        <strain evidence="3">10249 10 AB</strain>
    </source>
</reference>
<evidence type="ECO:0000313" key="3">
    <source>
        <dbReference type="EMBL" id="CAE0711544.1"/>
    </source>
</evidence>
<evidence type="ECO:0000256" key="1">
    <source>
        <dbReference type="SAM" id="MobiDB-lite"/>
    </source>
</evidence>
<dbReference type="GO" id="GO:0005547">
    <property type="term" value="F:phosphatidylinositol-3,4,5-trisphosphate binding"/>
    <property type="evidence" value="ECO:0007669"/>
    <property type="project" value="TreeGrafter"/>
</dbReference>
<feature type="compositionally biased region" description="Low complexity" evidence="1">
    <location>
        <begin position="126"/>
        <end position="145"/>
    </location>
</feature>
<feature type="region of interest" description="Disordered" evidence="1">
    <location>
        <begin position="105"/>
        <end position="145"/>
    </location>
</feature>
<feature type="domain" description="PH" evidence="2">
    <location>
        <begin position="255"/>
        <end position="349"/>
    </location>
</feature>
<dbReference type="SUPFAM" id="SSF50729">
    <property type="entry name" value="PH domain-like"/>
    <property type="match status" value="1"/>
</dbReference>
<evidence type="ECO:0000259" key="2">
    <source>
        <dbReference type="PROSITE" id="PS50003"/>
    </source>
</evidence>
<gene>
    <name evidence="3" type="ORF">PAUS00366_LOCUS4296</name>
</gene>
<dbReference type="PROSITE" id="PS50003">
    <property type="entry name" value="PH_DOMAIN"/>
    <property type="match status" value="1"/>
</dbReference>
<organism evidence="3">
    <name type="scientific">Pseudo-nitzschia australis</name>
    <dbReference type="NCBI Taxonomy" id="44445"/>
    <lineage>
        <taxon>Eukaryota</taxon>
        <taxon>Sar</taxon>
        <taxon>Stramenopiles</taxon>
        <taxon>Ochrophyta</taxon>
        <taxon>Bacillariophyta</taxon>
        <taxon>Bacillariophyceae</taxon>
        <taxon>Bacillariophycidae</taxon>
        <taxon>Bacillariales</taxon>
        <taxon>Bacillariaceae</taxon>
        <taxon>Pseudo-nitzschia</taxon>
    </lineage>
</organism>
<feature type="compositionally biased region" description="Polar residues" evidence="1">
    <location>
        <begin position="514"/>
        <end position="529"/>
    </location>
</feature>
<dbReference type="AlphaFoldDB" id="A0A7S4ACX8"/>
<feature type="region of interest" description="Disordered" evidence="1">
    <location>
        <begin position="483"/>
        <end position="552"/>
    </location>
</feature>
<dbReference type="InterPro" id="IPR001849">
    <property type="entry name" value="PH_domain"/>
</dbReference>
<dbReference type="PANTHER" id="PTHR45899">
    <property type="entry name" value="RHO GTPASE ACTIVATING PROTEIN AT 15B, ISOFORM C"/>
    <property type="match status" value="1"/>
</dbReference>